<comment type="caution">
    <text evidence="3">Lacks conserved residue(s) required for the propagation of feature annotation.</text>
</comment>
<dbReference type="InterPro" id="IPR001789">
    <property type="entry name" value="Sig_transdc_resp-reg_receiver"/>
</dbReference>
<reference evidence="8" key="1">
    <citation type="journal article" date="2019" name="Int. J. Syst. Evol. Microbiol.">
        <title>The Global Catalogue of Microorganisms (GCM) 10K type strain sequencing project: providing services to taxonomists for standard genome sequencing and annotation.</title>
        <authorList>
            <consortium name="The Broad Institute Genomics Platform"/>
            <consortium name="The Broad Institute Genome Sequencing Center for Infectious Disease"/>
            <person name="Wu L."/>
            <person name="Ma J."/>
        </authorList>
    </citation>
    <scope>NUCLEOTIDE SEQUENCE [LARGE SCALE GENOMIC DNA]</scope>
    <source>
        <strain evidence="8">CGMCC 4.7382</strain>
    </source>
</reference>
<dbReference type="PROSITE" id="PS50110">
    <property type="entry name" value="RESPONSE_REGULATORY"/>
    <property type="match status" value="1"/>
</dbReference>
<name>A0ABW2KIL4_9ACTN</name>
<dbReference type="SUPFAM" id="SSF52540">
    <property type="entry name" value="P-loop containing nucleoside triphosphate hydrolases"/>
    <property type="match status" value="1"/>
</dbReference>
<organism evidence="7 8">
    <name type="scientific">Marinactinospora rubrisoli</name>
    <dbReference type="NCBI Taxonomy" id="2715399"/>
    <lineage>
        <taxon>Bacteria</taxon>
        <taxon>Bacillati</taxon>
        <taxon>Actinomycetota</taxon>
        <taxon>Actinomycetes</taxon>
        <taxon>Streptosporangiales</taxon>
        <taxon>Nocardiopsidaceae</taxon>
        <taxon>Marinactinospora</taxon>
    </lineage>
</organism>
<protein>
    <submittedName>
        <fullName evidence="7">CpaE family protein</fullName>
    </submittedName>
</protein>
<dbReference type="Gene3D" id="3.40.50.300">
    <property type="entry name" value="P-loop containing nucleotide triphosphate hydrolases"/>
    <property type="match status" value="1"/>
</dbReference>
<dbReference type="Proteomes" id="UP001596540">
    <property type="component" value="Unassembled WGS sequence"/>
</dbReference>
<evidence type="ECO:0000313" key="8">
    <source>
        <dbReference type="Proteomes" id="UP001596540"/>
    </source>
</evidence>
<keyword evidence="8" id="KW-1185">Reference proteome</keyword>
<evidence type="ECO:0000256" key="3">
    <source>
        <dbReference type="PROSITE-ProRule" id="PRU00169"/>
    </source>
</evidence>
<evidence type="ECO:0000256" key="2">
    <source>
        <dbReference type="ARBA" id="ARBA00022840"/>
    </source>
</evidence>
<dbReference type="PANTHER" id="PTHR43384:SF6">
    <property type="entry name" value="SEPTUM SITE-DETERMINING PROTEIN MIND HOMOLOG, CHLOROPLASTIC"/>
    <property type="match status" value="1"/>
</dbReference>
<keyword evidence="5" id="KW-0812">Transmembrane</keyword>
<evidence type="ECO:0000313" key="7">
    <source>
        <dbReference type="EMBL" id="MFC7329787.1"/>
    </source>
</evidence>
<dbReference type="InterPro" id="IPR025669">
    <property type="entry name" value="AAA_dom"/>
</dbReference>
<dbReference type="InterPro" id="IPR027417">
    <property type="entry name" value="P-loop_NTPase"/>
</dbReference>
<evidence type="ECO:0000259" key="6">
    <source>
        <dbReference type="PROSITE" id="PS50110"/>
    </source>
</evidence>
<feature type="region of interest" description="Disordered" evidence="4">
    <location>
        <begin position="402"/>
        <end position="428"/>
    </location>
</feature>
<keyword evidence="2" id="KW-0067">ATP-binding</keyword>
<evidence type="ECO:0000256" key="1">
    <source>
        <dbReference type="ARBA" id="ARBA00022741"/>
    </source>
</evidence>
<comment type="caution">
    <text evidence="7">The sequence shown here is derived from an EMBL/GenBank/DDBJ whole genome shotgun (WGS) entry which is preliminary data.</text>
</comment>
<dbReference type="Pfam" id="PF13614">
    <property type="entry name" value="AAA_31"/>
    <property type="match status" value="1"/>
</dbReference>
<feature type="transmembrane region" description="Helical" evidence="5">
    <location>
        <begin position="438"/>
        <end position="465"/>
    </location>
</feature>
<evidence type="ECO:0000256" key="4">
    <source>
        <dbReference type="SAM" id="MobiDB-lite"/>
    </source>
</evidence>
<keyword evidence="5" id="KW-1133">Transmembrane helix</keyword>
<feature type="domain" description="Response regulatory" evidence="6">
    <location>
        <begin position="4"/>
        <end position="121"/>
    </location>
</feature>
<dbReference type="RefSeq" id="WP_379872440.1">
    <property type="nucleotide sequence ID" value="NZ_JBHTBH010000009.1"/>
</dbReference>
<dbReference type="SUPFAM" id="SSF52172">
    <property type="entry name" value="CheY-like"/>
    <property type="match status" value="1"/>
</dbReference>
<dbReference type="InterPro" id="IPR011006">
    <property type="entry name" value="CheY-like_superfamily"/>
</dbReference>
<dbReference type="EMBL" id="JBHTBH010000009">
    <property type="protein sequence ID" value="MFC7329787.1"/>
    <property type="molecule type" value="Genomic_DNA"/>
</dbReference>
<evidence type="ECO:0000256" key="5">
    <source>
        <dbReference type="SAM" id="Phobius"/>
    </source>
</evidence>
<sequence>MTYQVLIGAPTAALENALTARFEELGDAEVVSVHRTSREVSDTVGKLSGLDVVLIHEDLGPLPVLDLVRDISRNHPQLAVILIVNEVEPDTFTNAMEAGARGLLQADATIEQLSARVTTAAEWSRTLRRHLEAASLDVPVAGRRGSIITFTGAKGGVGTTTTALHLARIAARAGRVVCLVDLDLQTGDIPGYFDLKHRRSIVDLVDAADDISAAMLSDTLYVHPDGLHILLAPVEGERGEDVTARASRQILGALRSRFDLVIVDCGSAMNEATAMAVELSDTAVVLVNPDLPALRGAQRLIAMWSRLQIRAPENVTTLLMRHSRRNEIQPDFARKLLGGTMLRTPVPAAYRALEEASNTGAPDRLTDEALLRAFGRLAGELGMLTVPAPDDGAPADAALAAGADQHGTGPHPATVATPARGRPSRHARGESGSLVVEFAAVVPFLGLALLLVWQVLLVGITGMYAGHAANEGARQAAITPGDLAAIREEATKRVRAPWDAADTFDLAVVERGGRSFVRVTIATPAVIPGVDSPWGITSEALIIPEG</sequence>
<keyword evidence="5" id="KW-0472">Membrane</keyword>
<dbReference type="Gene3D" id="3.40.50.2300">
    <property type="match status" value="1"/>
</dbReference>
<keyword evidence="1" id="KW-0547">Nucleotide-binding</keyword>
<dbReference type="InterPro" id="IPR050625">
    <property type="entry name" value="ParA/MinD_ATPase"/>
</dbReference>
<proteinExistence type="predicted"/>
<dbReference type="PANTHER" id="PTHR43384">
    <property type="entry name" value="SEPTUM SITE-DETERMINING PROTEIN MIND HOMOLOG, CHLOROPLASTIC-RELATED"/>
    <property type="match status" value="1"/>
</dbReference>
<gene>
    <name evidence="7" type="ORF">ACFQRF_18810</name>
</gene>
<accession>A0ABW2KIL4</accession>